<gene>
    <name evidence="5" type="primary">mmsA</name>
    <name evidence="3" type="synonym">iolA</name>
    <name evidence="5" type="ORF">E1X78_11905</name>
</gene>
<comment type="pathway">
    <text evidence="3">Polyol metabolism; myo-inositol degradation into acetyl-CoA; acetyl-CoA from myo-inositol: step 7/7.</text>
</comment>
<dbReference type="InterPro" id="IPR016163">
    <property type="entry name" value="Ald_DH_C"/>
</dbReference>
<comment type="catalytic activity">
    <reaction evidence="3">
        <text>2-methyl-3-oxopropanoate + NAD(+) + CoA + H2O = propanoyl-CoA + hydrogencarbonate + NADH + H(+)</text>
        <dbReference type="Rhea" id="RHEA:20804"/>
        <dbReference type="ChEBI" id="CHEBI:15377"/>
        <dbReference type="ChEBI" id="CHEBI:15378"/>
        <dbReference type="ChEBI" id="CHEBI:17544"/>
        <dbReference type="ChEBI" id="CHEBI:57287"/>
        <dbReference type="ChEBI" id="CHEBI:57392"/>
        <dbReference type="ChEBI" id="CHEBI:57540"/>
        <dbReference type="ChEBI" id="CHEBI:57700"/>
        <dbReference type="ChEBI" id="CHEBI:57945"/>
        <dbReference type="EC" id="1.2.1.27"/>
    </reaction>
</comment>
<comment type="similarity">
    <text evidence="3">Belongs to the aldehyde dehydrogenase family. IolA subfamily.</text>
</comment>
<organism evidence="5 6">
    <name type="scientific">Listeria monocytogenes</name>
    <dbReference type="NCBI Taxonomy" id="1639"/>
    <lineage>
        <taxon>Bacteria</taxon>
        <taxon>Bacillati</taxon>
        <taxon>Bacillota</taxon>
        <taxon>Bacilli</taxon>
        <taxon>Bacillales</taxon>
        <taxon>Listeriaceae</taxon>
        <taxon>Listeria</taxon>
    </lineage>
</organism>
<dbReference type="GO" id="GO:0006574">
    <property type="term" value="P:L-valine catabolic process"/>
    <property type="evidence" value="ECO:0007669"/>
    <property type="project" value="TreeGrafter"/>
</dbReference>
<evidence type="ECO:0000256" key="2">
    <source>
        <dbReference type="ARBA" id="ARBA00023027"/>
    </source>
</evidence>
<dbReference type="GO" id="GO:0019310">
    <property type="term" value="P:inositol catabolic process"/>
    <property type="evidence" value="ECO:0007669"/>
    <property type="project" value="UniProtKB-UniRule"/>
</dbReference>
<dbReference type="PROSITE" id="PS00070">
    <property type="entry name" value="ALDEHYDE_DEHYDR_CYS"/>
    <property type="match status" value="1"/>
</dbReference>
<dbReference type="FunFam" id="3.40.605.10:FF:000003">
    <property type="entry name" value="Methylmalonate-semialdehyde dehydrogenase [acylating]"/>
    <property type="match status" value="1"/>
</dbReference>
<feature type="binding site" evidence="3">
    <location>
        <position position="152"/>
    </location>
    <ligand>
        <name>NAD(+)</name>
        <dbReference type="ChEBI" id="CHEBI:57540"/>
    </ligand>
</feature>
<dbReference type="FunFam" id="3.40.309.10:FF:000002">
    <property type="entry name" value="Methylmalonate-semialdehyde dehydrogenase (Acylating)"/>
    <property type="match status" value="1"/>
</dbReference>
<dbReference type="Gene3D" id="3.40.605.10">
    <property type="entry name" value="Aldehyde Dehydrogenase, Chain A, domain 1"/>
    <property type="match status" value="1"/>
</dbReference>
<sequence>MADVRKLKNYIDGEWVESKTDKYEDVINPATGEVLCQVPISTRAELDQAAVVAEQAFEKWSQVAVPRRARVLFGFQQLLIQHKEELARLITLENGKNLSEARGEVQRGIENVEFAAGAPTLMMGDSLASIATDVEAANYRYPVGVVGGIAPFNFPMMVPCWMFPMAIALGNSFILKPSERTPLLMEKLVELFSEAGLPKGVFNVVYGAHDVVNGILENEIIKAVSFVGSKPVGEYVYKTGSANLKRVQALTGAKNHTIVLNDADLEDTVTNVISAAFGSAGERCMACAVVTVEEGIADEFLEALRTAAQNVKIGNGLDDGVFLGPVIREENQKRTIAYIEKGIEEGAKLTVDGRETGLSEGHFVGPTILEDVTTDMTIWKDEIFAPVLSVIRVKNLQEAVRVANQSEFANGACIFTNNAKAIRYFREKIDAGMLGVNLGVPAPMAFFPFSGWKSSFYGTLHANGKDSVDFYTHKKVVTARYSLKGYEE</sequence>
<feature type="binding site" evidence="3">
    <location>
        <position position="179"/>
    </location>
    <ligand>
        <name>NAD(+)</name>
        <dbReference type="ChEBI" id="CHEBI:57540"/>
    </ligand>
</feature>
<protein>
    <recommendedName>
        <fullName evidence="3">Malonate-semialdehyde dehydrogenase</fullName>
        <shortName evidence="3">MSA dehydrogenase</shortName>
        <ecNumber evidence="3">1.2.1.27</ecNumber>
    </recommendedName>
    <alternativeName>
        <fullName evidence="3">Methylmalonate semialdehyde dehydrogenase</fullName>
        <shortName evidence="3">MMSA dehydrogenase</shortName>
        <shortName evidence="3">MSDH</shortName>
    </alternativeName>
</protein>
<dbReference type="Proteomes" id="UP000332711">
    <property type="component" value="Unassembled WGS sequence"/>
</dbReference>
<dbReference type="Pfam" id="PF00171">
    <property type="entry name" value="Aldedh"/>
    <property type="match status" value="1"/>
</dbReference>
<accession>A0AAN3BHI8</accession>
<dbReference type="EMBL" id="AAASTI010000006">
    <property type="protein sequence ID" value="EAE5604808.1"/>
    <property type="molecule type" value="Genomic_DNA"/>
</dbReference>
<comment type="caution">
    <text evidence="3">Lacks conserved residue(s) required for the propagation of feature annotation.</text>
</comment>
<keyword evidence="2 3" id="KW-0520">NAD</keyword>
<proteinExistence type="inferred from homology"/>
<dbReference type="HAMAP" id="MF_01670">
    <property type="entry name" value="IolA"/>
    <property type="match status" value="1"/>
</dbReference>
<dbReference type="GO" id="GO:0018478">
    <property type="term" value="F:malonate-semialdehyde dehydrogenase (acetylating) activity"/>
    <property type="evidence" value="ECO:0007669"/>
    <property type="project" value="UniProtKB-UniRule"/>
</dbReference>
<feature type="binding site" evidence="3">
    <location>
        <position position="382"/>
    </location>
    <ligand>
        <name>NAD(+)</name>
        <dbReference type="ChEBI" id="CHEBI:57540"/>
    </ligand>
</feature>
<dbReference type="GO" id="GO:0006210">
    <property type="term" value="P:thymine catabolic process"/>
    <property type="evidence" value="ECO:0007669"/>
    <property type="project" value="TreeGrafter"/>
</dbReference>
<dbReference type="RefSeq" id="WP_014931149.1">
    <property type="nucleotide sequence ID" value="NZ_CABMJO010000002.1"/>
</dbReference>
<dbReference type="InterPro" id="IPR010061">
    <property type="entry name" value="MeMal-semiAld_DH"/>
</dbReference>
<comment type="caution">
    <text evidence="5">The sequence shown here is derived from an EMBL/GenBank/DDBJ whole genome shotgun (WGS) entry which is preliminary data.</text>
</comment>
<name>A0AAN3BHI8_LISMN</name>
<dbReference type="InterPro" id="IPR023510">
    <property type="entry name" value="MSDH_GmP_bac"/>
</dbReference>
<evidence type="ECO:0000259" key="4">
    <source>
        <dbReference type="Pfam" id="PF00171"/>
    </source>
</evidence>
<feature type="binding site" evidence="3">
    <location>
        <position position="180"/>
    </location>
    <ligand>
        <name>NAD(+)</name>
        <dbReference type="ChEBI" id="CHEBI:57540"/>
    </ligand>
</feature>
<evidence type="ECO:0000313" key="6">
    <source>
        <dbReference type="Proteomes" id="UP000332711"/>
    </source>
</evidence>
<feature type="binding site" evidence="3">
    <location>
        <position position="251"/>
    </location>
    <ligand>
        <name>NAD(+)</name>
        <dbReference type="ChEBI" id="CHEBI:57540"/>
    </ligand>
</feature>
<dbReference type="Gene3D" id="3.40.309.10">
    <property type="entry name" value="Aldehyde Dehydrogenase, Chain A, domain 2"/>
    <property type="match status" value="1"/>
</dbReference>
<evidence type="ECO:0000256" key="3">
    <source>
        <dbReference type="HAMAP-Rule" id="MF_01670"/>
    </source>
</evidence>
<dbReference type="SUPFAM" id="SSF53720">
    <property type="entry name" value="ALDH-like"/>
    <property type="match status" value="1"/>
</dbReference>
<comment type="subunit">
    <text evidence="3">Homotetramer.</text>
</comment>
<dbReference type="NCBIfam" id="TIGR01722">
    <property type="entry name" value="MMSDH"/>
    <property type="match status" value="1"/>
</dbReference>
<keyword evidence="1 3" id="KW-0560">Oxidoreductase</keyword>
<dbReference type="InterPro" id="IPR016160">
    <property type="entry name" value="Ald_DH_CS_CYS"/>
</dbReference>
<feature type="binding site" evidence="3">
    <location>
        <position position="176"/>
    </location>
    <ligand>
        <name>NAD(+)</name>
        <dbReference type="ChEBI" id="CHEBI:57540"/>
    </ligand>
</feature>
<feature type="domain" description="Aldehyde dehydrogenase" evidence="4">
    <location>
        <begin position="15"/>
        <end position="477"/>
    </location>
</feature>
<comment type="catalytic activity">
    <reaction evidence="3">
        <text>3-oxopropanoate + NAD(+) + CoA + H2O = hydrogencarbonate + acetyl-CoA + NADH + H(+)</text>
        <dbReference type="Rhea" id="RHEA:76615"/>
        <dbReference type="ChEBI" id="CHEBI:15377"/>
        <dbReference type="ChEBI" id="CHEBI:15378"/>
        <dbReference type="ChEBI" id="CHEBI:17544"/>
        <dbReference type="ChEBI" id="CHEBI:33190"/>
        <dbReference type="ChEBI" id="CHEBI:57287"/>
        <dbReference type="ChEBI" id="CHEBI:57288"/>
        <dbReference type="ChEBI" id="CHEBI:57540"/>
        <dbReference type="ChEBI" id="CHEBI:57945"/>
        <dbReference type="EC" id="1.2.1.27"/>
    </reaction>
</comment>
<feature type="binding site" evidence="3">
    <location>
        <position position="150"/>
    </location>
    <ligand>
        <name>NAD(+)</name>
        <dbReference type="ChEBI" id="CHEBI:57540"/>
    </ligand>
</feature>
<evidence type="ECO:0000256" key="1">
    <source>
        <dbReference type="ARBA" id="ARBA00023002"/>
    </source>
</evidence>
<dbReference type="InterPro" id="IPR016162">
    <property type="entry name" value="Ald_DH_N"/>
</dbReference>
<reference evidence="5 6" key="1">
    <citation type="submission" date="2019-03" db="EMBL/GenBank/DDBJ databases">
        <authorList>
            <person name="Ashton P.M."/>
            <person name="Dallman T."/>
            <person name="Nair S."/>
            <person name="De Pinna E."/>
            <person name="Peters T."/>
            <person name="Grant K."/>
        </authorList>
    </citation>
    <scope>NUCLEOTIDE SEQUENCE [LARGE SCALE GENOMIC DNA]</scope>
    <source>
        <strain evidence="5">RL15000440</strain>
    </source>
</reference>
<dbReference type="GO" id="GO:0004491">
    <property type="term" value="F:methylmalonate-semialdehyde dehydrogenase (acylating, NAD) activity"/>
    <property type="evidence" value="ECO:0007669"/>
    <property type="project" value="UniProtKB-UniRule"/>
</dbReference>
<dbReference type="EC" id="1.2.1.27" evidence="3"/>
<comment type="function">
    <text evidence="3">Catalyzes the oxidation of malonate semialdehyde (MSA) and methylmalonate semialdehyde (MMSA) into acetyl-CoA and propanoyl-CoA, respectively. Is involved in a myo-inositol catabolic pathway. Bicarbonate, and not CO2, is the end-product of the enzymatic reaction.</text>
</comment>
<dbReference type="PANTHER" id="PTHR43866:SF4">
    <property type="entry name" value="MALONATE-SEMIALDEHYDE DEHYDROGENASE"/>
    <property type="match status" value="1"/>
</dbReference>
<dbReference type="AlphaFoldDB" id="A0AAN3BHI8"/>
<feature type="active site" description="Nucleophile" evidence="3">
    <location>
        <position position="284"/>
    </location>
</feature>
<dbReference type="InterPro" id="IPR015590">
    <property type="entry name" value="Aldehyde_DH_dom"/>
</dbReference>
<dbReference type="InterPro" id="IPR016161">
    <property type="entry name" value="Ald_DH/histidinol_DH"/>
</dbReference>
<dbReference type="CDD" id="cd07085">
    <property type="entry name" value="ALDH_F6_MMSDH"/>
    <property type="match status" value="1"/>
</dbReference>
<dbReference type="PANTHER" id="PTHR43866">
    <property type="entry name" value="MALONATE-SEMIALDEHYDE DEHYDROGENASE"/>
    <property type="match status" value="1"/>
</dbReference>
<evidence type="ECO:0000313" key="5">
    <source>
        <dbReference type="EMBL" id="EAE5604808.1"/>
    </source>
</evidence>